<feature type="region of interest" description="Disordered" evidence="14">
    <location>
        <begin position="39"/>
        <end position="71"/>
    </location>
</feature>
<dbReference type="GO" id="GO:0005886">
    <property type="term" value="C:plasma membrane"/>
    <property type="evidence" value="ECO:0007669"/>
    <property type="project" value="UniProtKB-SubCell"/>
</dbReference>
<feature type="coiled-coil region" evidence="13">
    <location>
        <begin position="141"/>
        <end position="226"/>
    </location>
</feature>
<evidence type="ECO:0000256" key="4">
    <source>
        <dbReference type="ARBA" id="ARBA00022781"/>
    </source>
</evidence>
<keyword evidence="13" id="KW-0175">Coiled coil</keyword>
<evidence type="ECO:0000256" key="11">
    <source>
        <dbReference type="ARBA" id="ARBA00037847"/>
    </source>
</evidence>
<reference evidence="15" key="1">
    <citation type="submission" date="2021-04" db="EMBL/GenBank/DDBJ databases">
        <title>Phylogenetic analysis of Acidobacteriaceae.</title>
        <authorList>
            <person name="Qiu L."/>
            <person name="Zhang Q."/>
        </authorList>
    </citation>
    <scope>NUCLEOTIDE SEQUENCE</scope>
    <source>
        <strain evidence="15">DSM 25168</strain>
    </source>
</reference>
<evidence type="ECO:0000256" key="8">
    <source>
        <dbReference type="ARBA" id="ARBA00023310"/>
    </source>
</evidence>
<keyword evidence="2 12" id="KW-0138">CF(0)</keyword>
<keyword evidence="1 12" id="KW-0813">Transport</keyword>
<keyword evidence="5 12" id="KW-1133">Transmembrane helix</keyword>
<dbReference type="Proteomes" id="UP001059380">
    <property type="component" value="Chromosome"/>
</dbReference>
<gene>
    <name evidence="12" type="primary">atpF</name>
    <name evidence="15" type="ORF">MOP44_25425</name>
</gene>
<dbReference type="GO" id="GO:0012505">
    <property type="term" value="C:endomembrane system"/>
    <property type="evidence" value="ECO:0007669"/>
    <property type="project" value="UniProtKB-SubCell"/>
</dbReference>
<evidence type="ECO:0000256" key="9">
    <source>
        <dbReference type="ARBA" id="ARBA00025198"/>
    </source>
</evidence>
<dbReference type="HAMAP" id="MF_01398">
    <property type="entry name" value="ATP_synth_b_bprime"/>
    <property type="match status" value="1"/>
</dbReference>
<dbReference type="RefSeq" id="WP_260793366.1">
    <property type="nucleotide sequence ID" value="NZ_CP093313.1"/>
</dbReference>
<dbReference type="KEGG" id="orp:MOP44_25425"/>
<evidence type="ECO:0000256" key="7">
    <source>
        <dbReference type="ARBA" id="ARBA00023136"/>
    </source>
</evidence>
<keyword evidence="6 12" id="KW-0406">Ion transport</keyword>
<dbReference type="InterPro" id="IPR002146">
    <property type="entry name" value="ATP_synth_b/b'su_bac/chlpt"/>
</dbReference>
<comment type="subcellular location">
    <subcellularLocation>
        <location evidence="12">Cell membrane</location>
        <topology evidence="12">Single-pass membrane protein</topology>
    </subcellularLocation>
    <subcellularLocation>
        <location evidence="11">Endomembrane system</location>
        <topology evidence="11">Single-pass membrane protein</topology>
    </subcellularLocation>
</comment>
<evidence type="ECO:0000256" key="10">
    <source>
        <dbReference type="ARBA" id="ARBA00025614"/>
    </source>
</evidence>
<sequence>MKHLQGTTTDRLFAFVLMAGLATGVAFAPVRAFAQEANPSAPVKSQADSHGQAGLPAQPGQEKAEEEEEHNVFRHNSLVQAISDAVFKDDKNATDPEQKARRDEHIEKTARTFEWVNSLILILCIVIPLAKILPKIIRRRSETLKQNLQEARKTTADANTRLSAVEAQLARLDEEIAQIRANVESESKQDEAKIKASIEEESARIVASAEQEIASASAQAQRALRHFAAELAIDNAARQLTLSPEADRALIAQFVNDANHNGASNGGAQGGKR</sequence>
<dbReference type="AlphaFoldDB" id="A0A9J7BS64"/>
<accession>A0A9J7BS64</accession>
<keyword evidence="7 12" id="KW-0472">Membrane</keyword>
<feature type="transmembrane region" description="Helical" evidence="12">
    <location>
        <begin position="12"/>
        <end position="34"/>
    </location>
</feature>
<proteinExistence type="inferred from homology"/>
<dbReference type="GO" id="GO:0045259">
    <property type="term" value="C:proton-transporting ATP synthase complex"/>
    <property type="evidence" value="ECO:0007669"/>
    <property type="project" value="UniProtKB-KW"/>
</dbReference>
<evidence type="ECO:0000313" key="15">
    <source>
        <dbReference type="EMBL" id="UWZ83885.1"/>
    </source>
</evidence>
<keyword evidence="4 12" id="KW-0375">Hydrogen ion transport</keyword>
<organism evidence="15 16">
    <name type="scientific">Occallatibacter riparius</name>
    <dbReference type="NCBI Taxonomy" id="1002689"/>
    <lineage>
        <taxon>Bacteria</taxon>
        <taxon>Pseudomonadati</taxon>
        <taxon>Acidobacteriota</taxon>
        <taxon>Terriglobia</taxon>
        <taxon>Terriglobales</taxon>
        <taxon>Acidobacteriaceae</taxon>
        <taxon>Occallatibacter</taxon>
    </lineage>
</organism>
<evidence type="ECO:0000256" key="3">
    <source>
        <dbReference type="ARBA" id="ARBA00022692"/>
    </source>
</evidence>
<protein>
    <recommendedName>
        <fullName evidence="12">ATP synthase subunit b</fullName>
    </recommendedName>
    <alternativeName>
        <fullName evidence="12">ATP synthase F(0) sector subunit b</fullName>
    </alternativeName>
    <alternativeName>
        <fullName evidence="12">ATPase subunit I</fullName>
    </alternativeName>
    <alternativeName>
        <fullName evidence="12">F-type ATPase subunit b</fullName>
        <shortName evidence="12">F-ATPase subunit b</shortName>
    </alternativeName>
</protein>
<dbReference type="CDD" id="cd06503">
    <property type="entry name" value="ATP-synt_Fo_b"/>
    <property type="match status" value="1"/>
</dbReference>
<feature type="transmembrane region" description="Helical" evidence="12">
    <location>
        <begin position="115"/>
        <end position="133"/>
    </location>
</feature>
<comment type="similarity">
    <text evidence="12">Belongs to the ATPase B chain family.</text>
</comment>
<dbReference type="Pfam" id="PF00430">
    <property type="entry name" value="ATP-synt_B"/>
    <property type="match status" value="1"/>
</dbReference>
<comment type="subunit">
    <text evidence="12">F-type ATPases have 2 components, F(1) - the catalytic core - and F(0) - the membrane proton channel. F(1) has five subunits: alpha(3), beta(3), gamma(1), delta(1), epsilon(1). F(0) has three main subunits: a(1), b(2) and c(10-14). The alpha and beta chains form an alternating ring which encloses part of the gamma chain. F(1) is attached to F(0) by a central stalk formed by the gamma and epsilon chains, while a peripheral stalk is formed by the delta and b chains.</text>
</comment>
<evidence type="ECO:0000256" key="13">
    <source>
        <dbReference type="SAM" id="Coils"/>
    </source>
</evidence>
<comment type="function">
    <text evidence="9 12">F(1)F(0) ATP synthase produces ATP from ADP in the presence of a proton or sodium gradient. F-type ATPases consist of two structural domains, F(1) containing the extramembraneous catalytic core and F(0) containing the membrane proton channel, linked together by a central stalk and a peripheral stalk. During catalysis, ATP synthesis in the catalytic domain of F(1) is coupled via a rotary mechanism of the central stalk subunits to proton translocation.</text>
</comment>
<evidence type="ECO:0000313" key="16">
    <source>
        <dbReference type="Proteomes" id="UP001059380"/>
    </source>
</evidence>
<keyword evidence="16" id="KW-1185">Reference proteome</keyword>
<keyword evidence="8 12" id="KW-0066">ATP synthesis</keyword>
<comment type="caution">
    <text evidence="12">Lacks conserved residue(s) required for the propagation of feature annotation.</text>
</comment>
<evidence type="ECO:0000256" key="6">
    <source>
        <dbReference type="ARBA" id="ARBA00023065"/>
    </source>
</evidence>
<dbReference type="EMBL" id="CP093313">
    <property type="protein sequence ID" value="UWZ83885.1"/>
    <property type="molecule type" value="Genomic_DNA"/>
</dbReference>
<keyword evidence="12" id="KW-1003">Cell membrane</keyword>
<evidence type="ECO:0000256" key="5">
    <source>
        <dbReference type="ARBA" id="ARBA00022989"/>
    </source>
</evidence>
<keyword evidence="3 12" id="KW-0812">Transmembrane</keyword>
<evidence type="ECO:0000256" key="12">
    <source>
        <dbReference type="HAMAP-Rule" id="MF_01398"/>
    </source>
</evidence>
<evidence type="ECO:0000256" key="2">
    <source>
        <dbReference type="ARBA" id="ARBA00022547"/>
    </source>
</evidence>
<evidence type="ECO:0000256" key="14">
    <source>
        <dbReference type="SAM" id="MobiDB-lite"/>
    </source>
</evidence>
<evidence type="ECO:0000256" key="1">
    <source>
        <dbReference type="ARBA" id="ARBA00022448"/>
    </source>
</evidence>
<dbReference type="GO" id="GO:0046933">
    <property type="term" value="F:proton-transporting ATP synthase activity, rotational mechanism"/>
    <property type="evidence" value="ECO:0007669"/>
    <property type="project" value="UniProtKB-UniRule"/>
</dbReference>
<name>A0A9J7BS64_9BACT</name>
<comment type="function">
    <text evidence="10">Component of the F(0) channel, it forms part of the peripheral stalk, linking F(1) to F(0). The b'-subunit is a diverged and duplicated form of b found in plants and photosynthetic bacteria.</text>
</comment>